<organism evidence="1 2">
    <name type="scientific">Hymenobacter cyanobacteriorum</name>
    <dbReference type="NCBI Taxonomy" id="2926463"/>
    <lineage>
        <taxon>Bacteria</taxon>
        <taxon>Pseudomonadati</taxon>
        <taxon>Bacteroidota</taxon>
        <taxon>Cytophagia</taxon>
        <taxon>Cytophagales</taxon>
        <taxon>Hymenobacteraceae</taxon>
        <taxon>Hymenobacter</taxon>
    </lineage>
</organism>
<evidence type="ECO:0000313" key="2">
    <source>
        <dbReference type="Proteomes" id="UP001139193"/>
    </source>
</evidence>
<evidence type="ECO:0000313" key="1">
    <source>
        <dbReference type="EMBL" id="MCI1189004.1"/>
    </source>
</evidence>
<protein>
    <submittedName>
        <fullName evidence="1">Uncharacterized protein</fullName>
    </submittedName>
</protein>
<reference evidence="1" key="1">
    <citation type="submission" date="2022-03" db="EMBL/GenBank/DDBJ databases">
        <title>Bacterial whole genome sequence for Hymenobacter sp. DH14.</title>
        <authorList>
            <person name="Le V."/>
        </authorList>
    </citation>
    <scope>NUCLEOTIDE SEQUENCE</scope>
    <source>
        <strain evidence="1">DH14</strain>
    </source>
</reference>
<keyword evidence="2" id="KW-1185">Reference proteome</keyword>
<comment type="caution">
    <text evidence="1">The sequence shown here is derived from an EMBL/GenBank/DDBJ whole genome shotgun (WGS) entry which is preliminary data.</text>
</comment>
<dbReference type="AlphaFoldDB" id="A0A9X1VGY4"/>
<sequence length="159" mass="17328">MNRFANLRPATLAPENLAASRSNRRIVPALRLSLLTAIFGVISTAAAQTQQPAVQMSQPDASSLRLRFDNPTMRPVYLAVLNLNNGELVLSEIHREAAYGTRLLFDKLPAGSYAVSLRVGRDRYRYAVQVAANAAGKPTIAVRETTTHRVESGLATARL</sequence>
<gene>
    <name evidence="1" type="ORF">MON38_16395</name>
</gene>
<accession>A0A9X1VGY4</accession>
<proteinExistence type="predicted"/>
<dbReference type="RefSeq" id="WP_241937227.1">
    <property type="nucleotide sequence ID" value="NZ_JALBGC010000004.1"/>
</dbReference>
<dbReference type="Proteomes" id="UP001139193">
    <property type="component" value="Unassembled WGS sequence"/>
</dbReference>
<name>A0A9X1VGY4_9BACT</name>
<dbReference type="EMBL" id="JALBGC010000004">
    <property type="protein sequence ID" value="MCI1189004.1"/>
    <property type="molecule type" value="Genomic_DNA"/>
</dbReference>